<feature type="transmembrane region" description="Helical" evidence="1">
    <location>
        <begin position="254"/>
        <end position="275"/>
    </location>
</feature>
<keyword evidence="1" id="KW-1133">Transmembrane helix</keyword>
<proteinExistence type="predicted"/>
<dbReference type="AlphaFoldDB" id="A0A4V2P991"/>
<feature type="transmembrane region" description="Helical" evidence="1">
    <location>
        <begin position="172"/>
        <end position="191"/>
    </location>
</feature>
<feature type="transmembrane region" description="Helical" evidence="1">
    <location>
        <begin position="295"/>
        <end position="315"/>
    </location>
</feature>
<feature type="transmembrane region" description="Helical" evidence="1">
    <location>
        <begin position="385"/>
        <end position="405"/>
    </location>
</feature>
<dbReference type="RefSeq" id="WP_131904318.1">
    <property type="nucleotide sequence ID" value="NZ_BAAAFU010000008.1"/>
</dbReference>
<sequence>MNKYIRSTKAPKLILSVFLRAVSAGGSILLALVAGAALGLEQFGILTSILSISTLVSLILRFGGDKLSIRHYLEDKYDESKKLVINQFIISIVALCISIPIFLFWPSDSLPSQYVYMMPIAVLLVLGSNLTSVGVGTGKTHYASITQIGFVQFVLASSIWLLASYIDTSLTSLLKLTLSILISLIVISIFLQKETIYKLFNSEIKKKSRTGINKERLNIFIAGLGGTFQTVSLYALLSFIINPEQLGEFRYLERVAAIISLVTIFQNIIMPKFVFPDGIAILNKTSVKRIKIAQIFSFGFIALIMSIGALIFLVFPNNDLLKDLSNMHWMLLALSHAAISSVGAINVAFLFAREERFLMKMQVIFLTLSLVLYPFQFYWLGMDGIYITFFIMALAKGFVMHLRYLQIIRKIEAA</sequence>
<feature type="transmembrane region" description="Helical" evidence="1">
    <location>
        <begin position="43"/>
        <end position="62"/>
    </location>
</feature>
<evidence type="ECO:0000256" key="1">
    <source>
        <dbReference type="SAM" id="Phobius"/>
    </source>
</evidence>
<feature type="transmembrane region" description="Helical" evidence="1">
    <location>
        <begin position="217"/>
        <end position="242"/>
    </location>
</feature>
<name>A0A4V2P991_9GAMM</name>
<evidence type="ECO:0000313" key="2">
    <source>
        <dbReference type="EMBL" id="TCJ88635.1"/>
    </source>
</evidence>
<dbReference type="Proteomes" id="UP000294887">
    <property type="component" value="Unassembled WGS sequence"/>
</dbReference>
<reference evidence="2 3" key="1">
    <citation type="submission" date="2019-03" db="EMBL/GenBank/DDBJ databases">
        <title>Genomic Encyclopedia of Type Strains, Phase IV (KMG-IV): sequencing the most valuable type-strain genomes for metagenomic binning, comparative biology and taxonomic classification.</title>
        <authorList>
            <person name="Goeker M."/>
        </authorList>
    </citation>
    <scope>NUCLEOTIDE SEQUENCE [LARGE SCALE GENOMIC DNA]</scope>
    <source>
        <strain evidence="2 3">DSM 24830</strain>
    </source>
</reference>
<feature type="transmembrane region" description="Helical" evidence="1">
    <location>
        <begin position="148"/>
        <end position="166"/>
    </location>
</feature>
<feature type="transmembrane region" description="Helical" evidence="1">
    <location>
        <begin position="327"/>
        <end position="351"/>
    </location>
</feature>
<feature type="transmembrane region" description="Helical" evidence="1">
    <location>
        <begin position="363"/>
        <end position="379"/>
    </location>
</feature>
<gene>
    <name evidence="2" type="ORF">EV695_0493</name>
</gene>
<feature type="transmembrane region" description="Helical" evidence="1">
    <location>
        <begin position="116"/>
        <end position="136"/>
    </location>
</feature>
<feature type="transmembrane region" description="Helical" evidence="1">
    <location>
        <begin position="83"/>
        <end position="104"/>
    </location>
</feature>
<keyword evidence="1" id="KW-0472">Membrane</keyword>
<protein>
    <submittedName>
        <fullName evidence="2">Na+-driven multidrug efflux pump</fullName>
    </submittedName>
</protein>
<evidence type="ECO:0000313" key="3">
    <source>
        <dbReference type="Proteomes" id="UP000294887"/>
    </source>
</evidence>
<keyword evidence="1" id="KW-0812">Transmembrane</keyword>
<organism evidence="2 3">
    <name type="scientific">Cocleimonas flava</name>
    <dbReference type="NCBI Taxonomy" id="634765"/>
    <lineage>
        <taxon>Bacteria</taxon>
        <taxon>Pseudomonadati</taxon>
        <taxon>Pseudomonadota</taxon>
        <taxon>Gammaproteobacteria</taxon>
        <taxon>Thiotrichales</taxon>
        <taxon>Thiotrichaceae</taxon>
        <taxon>Cocleimonas</taxon>
    </lineage>
</organism>
<accession>A0A4V2P991</accession>
<keyword evidence="3" id="KW-1185">Reference proteome</keyword>
<feature type="transmembrane region" description="Helical" evidence="1">
    <location>
        <begin position="12"/>
        <end position="37"/>
    </location>
</feature>
<comment type="caution">
    <text evidence="2">The sequence shown here is derived from an EMBL/GenBank/DDBJ whole genome shotgun (WGS) entry which is preliminary data.</text>
</comment>
<dbReference type="EMBL" id="SMFQ01000002">
    <property type="protein sequence ID" value="TCJ88635.1"/>
    <property type="molecule type" value="Genomic_DNA"/>
</dbReference>